<dbReference type="OMA" id="GSEAWYW"/>
<feature type="transmembrane region" description="Helical" evidence="12">
    <location>
        <begin position="166"/>
        <end position="187"/>
    </location>
</feature>
<dbReference type="CDD" id="cd08760">
    <property type="entry name" value="Cyt_b561_FRRS1_like"/>
    <property type="match status" value="1"/>
</dbReference>
<keyword evidence="8 12" id="KW-1133">Transmembrane helix</keyword>
<dbReference type="Gene3D" id="1.20.120.1770">
    <property type="match status" value="1"/>
</dbReference>
<dbReference type="PANTHER" id="PTHR15422:SF24">
    <property type="entry name" value="DOMON RELATED DOMAIN-CONTAINING PROTEIN"/>
    <property type="match status" value="1"/>
</dbReference>
<feature type="domain" description="Cytochrome b561" evidence="14">
    <location>
        <begin position="125"/>
        <end position="267"/>
    </location>
</feature>
<dbReference type="InterPro" id="IPR045150">
    <property type="entry name" value="CYB561D1/2"/>
</dbReference>
<sequence length="267" mass="30401">MYKFLVFLLAASLVSAATKCPSNAFCFSAKDDTNITVSCNKDSVLSLKWKTSELRSTVVINNGLNLLQFTCGFPVGDSNLDVKLYKFENVRAENLTSCQIDFHLNHMFKKVSFSTKHRKSCFQNAPSLLQWNEEKSEVFKFEEICSPIIEAGLSKEFKRFLVKAHAIFMLLGWLFFVPTGFLFARFGKQLFQNQKLVGMPVWFQIHRSFTFLGVWCICTSIVCIFVSTNFTWKGTGSGAWYWTQWHADLGTISTVLAVSQPLNSLLR</sequence>
<dbReference type="PANTHER" id="PTHR15422">
    <property type="entry name" value="OS05G0565100 PROTEIN"/>
    <property type="match status" value="1"/>
</dbReference>
<evidence type="ECO:0000256" key="11">
    <source>
        <dbReference type="ARBA" id="ARBA00024225"/>
    </source>
</evidence>
<accession>E3NKY0</accession>
<comment type="cofactor">
    <cofactor evidence="1">
        <name>heme b</name>
        <dbReference type="ChEBI" id="CHEBI:60344"/>
    </cofactor>
</comment>
<dbReference type="AlphaFoldDB" id="E3NKY0"/>
<evidence type="ECO:0000256" key="7">
    <source>
        <dbReference type="ARBA" id="ARBA00022982"/>
    </source>
</evidence>
<feature type="transmembrane region" description="Helical" evidence="12">
    <location>
        <begin position="208"/>
        <end position="232"/>
    </location>
</feature>
<dbReference type="OrthoDB" id="2419613at2759"/>
<name>E3NKY0_CAERE</name>
<keyword evidence="4" id="KW-0349">Heme</keyword>
<dbReference type="GO" id="GO:0140575">
    <property type="term" value="F:transmembrane monodehydroascorbate reductase activity"/>
    <property type="evidence" value="ECO:0007669"/>
    <property type="project" value="InterPro"/>
</dbReference>
<dbReference type="SMART" id="SM00665">
    <property type="entry name" value="B561"/>
    <property type="match status" value="1"/>
</dbReference>
<evidence type="ECO:0000256" key="6">
    <source>
        <dbReference type="ARBA" id="ARBA00022723"/>
    </source>
</evidence>
<evidence type="ECO:0000256" key="1">
    <source>
        <dbReference type="ARBA" id="ARBA00001970"/>
    </source>
</evidence>
<evidence type="ECO:0000256" key="9">
    <source>
        <dbReference type="ARBA" id="ARBA00023004"/>
    </source>
</evidence>
<keyword evidence="16" id="KW-1185">Reference proteome</keyword>
<feature type="chain" id="PRO_5003178835" description="ascorbate ferrireductase (transmembrane)" evidence="13">
    <location>
        <begin position="17"/>
        <end position="267"/>
    </location>
</feature>
<keyword evidence="3" id="KW-0813">Transport</keyword>
<keyword evidence="13" id="KW-0732">Signal</keyword>
<evidence type="ECO:0000256" key="3">
    <source>
        <dbReference type="ARBA" id="ARBA00022448"/>
    </source>
</evidence>
<keyword evidence="10 12" id="KW-0472">Membrane</keyword>
<dbReference type="GO" id="GO:0140571">
    <property type="term" value="F:transmembrane ascorbate ferrireductase activity"/>
    <property type="evidence" value="ECO:0007669"/>
    <property type="project" value="UniProtKB-EC"/>
</dbReference>
<evidence type="ECO:0000256" key="2">
    <source>
        <dbReference type="ARBA" id="ARBA00004141"/>
    </source>
</evidence>
<dbReference type="GO" id="GO:0016020">
    <property type="term" value="C:membrane"/>
    <property type="evidence" value="ECO:0007669"/>
    <property type="project" value="UniProtKB-SubCell"/>
</dbReference>
<dbReference type="InParanoid" id="E3NKY0"/>
<evidence type="ECO:0000256" key="12">
    <source>
        <dbReference type="SAM" id="Phobius"/>
    </source>
</evidence>
<dbReference type="EC" id="7.2.1.3" evidence="11"/>
<dbReference type="Proteomes" id="UP000008281">
    <property type="component" value="Unassembled WGS sequence"/>
</dbReference>
<gene>
    <name evidence="15" type="ORF">CRE_24286</name>
</gene>
<dbReference type="eggNOG" id="KOG4293">
    <property type="taxonomic scope" value="Eukaryota"/>
</dbReference>
<organism evidence="16">
    <name type="scientific">Caenorhabditis remanei</name>
    <name type="common">Caenorhabditis vulgaris</name>
    <dbReference type="NCBI Taxonomy" id="31234"/>
    <lineage>
        <taxon>Eukaryota</taxon>
        <taxon>Metazoa</taxon>
        <taxon>Ecdysozoa</taxon>
        <taxon>Nematoda</taxon>
        <taxon>Chromadorea</taxon>
        <taxon>Rhabditida</taxon>
        <taxon>Rhabditina</taxon>
        <taxon>Rhabditomorpha</taxon>
        <taxon>Rhabditoidea</taxon>
        <taxon>Rhabditidae</taxon>
        <taxon>Peloderinae</taxon>
        <taxon>Caenorhabditis</taxon>
    </lineage>
</organism>
<dbReference type="GO" id="GO:0046872">
    <property type="term" value="F:metal ion binding"/>
    <property type="evidence" value="ECO:0007669"/>
    <property type="project" value="UniProtKB-KW"/>
</dbReference>
<evidence type="ECO:0000256" key="4">
    <source>
        <dbReference type="ARBA" id="ARBA00022617"/>
    </source>
</evidence>
<dbReference type="InterPro" id="IPR006593">
    <property type="entry name" value="Cyt_b561/ferric_Rdtase_TM"/>
</dbReference>
<proteinExistence type="predicted"/>
<dbReference type="HOGENOM" id="CLU_067411_0_0_1"/>
<comment type="subcellular location">
    <subcellularLocation>
        <location evidence="2">Membrane</location>
        <topology evidence="2">Multi-pass membrane protein</topology>
    </subcellularLocation>
</comment>
<protein>
    <recommendedName>
        <fullName evidence="11">ascorbate ferrireductase (transmembrane)</fullName>
        <ecNumber evidence="11">7.2.1.3</ecNumber>
    </recommendedName>
</protein>
<keyword evidence="5 12" id="KW-0812">Transmembrane</keyword>
<reference evidence="15" key="1">
    <citation type="submission" date="2007-07" db="EMBL/GenBank/DDBJ databases">
        <title>PCAP assembly of the Caenorhabditis remanei genome.</title>
        <authorList>
            <consortium name="The Caenorhabditis remanei Sequencing Consortium"/>
            <person name="Wilson R.K."/>
        </authorList>
    </citation>
    <scope>NUCLEOTIDE SEQUENCE [LARGE SCALE GENOMIC DNA]</scope>
    <source>
        <strain evidence="15">PB4641</strain>
    </source>
</reference>
<keyword evidence="6" id="KW-0479">Metal-binding</keyword>
<feature type="signal peptide" evidence="13">
    <location>
        <begin position="1"/>
        <end position="16"/>
    </location>
</feature>
<dbReference type="STRING" id="31234.E3NKY0"/>
<keyword evidence="7" id="KW-0249">Electron transport</keyword>
<evidence type="ECO:0000256" key="8">
    <source>
        <dbReference type="ARBA" id="ARBA00022989"/>
    </source>
</evidence>
<evidence type="ECO:0000313" key="15">
    <source>
        <dbReference type="EMBL" id="EFP03753.1"/>
    </source>
</evidence>
<keyword evidence="9" id="KW-0408">Iron</keyword>
<evidence type="ECO:0000256" key="13">
    <source>
        <dbReference type="SAM" id="SignalP"/>
    </source>
</evidence>
<dbReference type="PROSITE" id="PS50939">
    <property type="entry name" value="CYTOCHROME_B561"/>
    <property type="match status" value="1"/>
</dbReference>
<dbReference type="GO" id="GO:0020037">
    <property type="term" value="F:heme binding"/>
    <property type="evidence" value="ECO:0007669"/>
    <property type="project" value="TreeGrafter"/>
</dbReference>
<evidence type="ECO:0000313" key="16">
    <source>
        <dbReference type="Proteomes" id="UP000008281"/>
    </source>
</evidence>
<dbReference type="FunCoup" id="E3NKY0">
    <property type="interactions" value="1"/>
</dbReference>
<evidence type="ECO:0000259" key="14">
    <source>
        <dbReference type="PROSITE" id="PS50939"/>
    </source>
</evidence>
<evidence type="ECO:0000256" key="5">
    <source>
        <dbReference type="ARBA" id="ARBA00022692"/>
    </source>
</evidence>
<dbReference type="EMBL" id="DS268843">
    <property type="protein sequence ID" value="EFP03753.1"/>
    <property type="molecule type" value="Genomic_DNA"/>
</dbReference>
<evidence type="ECO:0000256" key="10">
    <source>
        <dbReference type="ARBA" id="ARBA00023136"/>
    </source>
</evidence>